<dbReference type="PANTHER" id="PTHR13812">
    <property type="entry name" value="KETIMINE REDUCTASE MU-CRYSTALLIN"/>
    <property type="match status" value="1"/>
</dbReference>
<dbReference type="EMBL" id="QYZP01000001">
    <property type="protein sequence ID" value="RJN32986.1"/>
    <property type="molecule type" value="Genomic_DNA"/>
</dbReference>
<proteinExistence type="predicted"/>
<comment type="caution">
    <text evidence="2">The sequence shown here is derived from an EMBL/GenBank/DDBJ whole genome shotgun (WGS) entry which is preliminary data.</text>
</comment>
<dbReference type="PANTHER" id="PTHR13812:SF19">
    <property type="entry name" value="KETIMINE REDUCTASE MU-CRYSTALLIN"/>
    <property type="match status" value="1"/>
</dbReference>
<accession>A0A3A4F5H0</accession>
<evidence type="ECO:0000256" key="1">
    <source>
        <dbReference type="SAM" id="MobiDB-lite"/>
    </source>
</evidence>
<reference evidence="2 3" key="1">
    <citation type="submission" date="2018-09" db="EMBL/GenBank/DDBJ databases">
        <title>Nesterenkonia natronophila sp. nov., an alkaliphilic actinobacteriume isolated from a soda lake, and emended description of the genus Nesterenkonia.</title>
        <authorList>
            <person name="Menes R.J."/>
            <person name="Iriarte A."/>
        </authorList>
    </citation>
    <scope>NUCLEOTIDE SEQUENCE [LARGE SCALE GENOMIC DNA]</scope>
    <source>
        <strain evidence="2 3">M8</strain>
    </source>
</reference>
<dbReference type="AlphaFoldDB" id="A0A3A4F5H0"/>
<evidence type="ECO:0000313" key="2">
    <source>
        <dbReference type="EMBL" id="RJN32986.1"/>
    </source>
</evidence>
<dbReference type="InterPro" id="IPR023401">
    <property type="entry name" value="ODC_N"/>
</dbReference>
<dbReference type="InterPro" id="IPR003462">
    <property type="entry name" value="ODC_Mu_crystall"/>
</dbReference>
<feature type="compositionally biased region" description="Basic and acidic residues" evidence="1">
    <location>
        <begin position="45"/>
        <end position="55"/>
    </location>
</feature>
<dbReference type="SUPFAM" id="SSF51735">
    <property type="entry name" value="NAD(P)-binding Rossmann-fold domains"/>
    <property type="match status" value="1"/>
</dbReference>
<dbReference type="Gene3D" id="3.40.50.720">
    <property type="entry name" value="NAD(P)-binding Rossmann-like Domain"/>
    <property type="match status" value="1"/>
</dbReference>
<dbReference type="RefSeq" id="WP_119902030.1">
    <property type="nucleotide sequence ID" value="NZ_QYZP01000001.1"/>
</dbReference>
<feature type="region of interest" description="Disordered" evidence="1">
    <location>
        <begin position="45"/>
        <end position="64"/>
    </location>
</feature>
<sequence length="322" mass="34193">MNSELNIPPAQEKDSPPPHWIGGQQVNALLSMEEAVDVLEQTLKDGFDPEQDGSRTRHTTPHGQLLQMPSATNQWCGTKLITLRPGNEDAGLPVIQGVYVLFEGDSLSPVAILDGASLTALRTPAVTALAVRHLTSRASGRLVLFGTGVQALPHIRAVSTVFSPDHVDIVGRTPDRVETLVRQVQNLGISASAGDSQSVAEADVILCCTSASTPLFDGDLVQNHAVVAAIGSHDPDSREVDASLVRRSACVIESLQSAQAEAGDLIMAVEEGAFSWKDAVALRDLVAGDAELPSDRPKLFKGTGMPWQDLAVVSSIYLKDRG</sequence>
<dbReference type="GO" id="GO:0005737">
    <property type="term" value="C:cytoplasm"/>
    <property type="evidence" value="ECO:0007669"/>
    <property type="project" value="TreeGrafter"/>
</dbReference>
<dbReference type="Pfam" id="PF02423">
    <property type="entry name" value="OCD_Mu_crystall"/>
    <property type="match status" value="1"/>
</dbReference>
<organism evidence="2 3">
    <name type="scientific">Nesterenkonia natronophila</name>
    <dbReference type="NCBI Taxonomy" id="2174932"/>
    <lineage>
        <taxon>Bacteria</taxon>
        <taxon>Bacillati</taxon>
        <taxon>Actinomycetota</taxon>
        <taxon>Actinomycetes</taxon>
        <taxon>Micrococcales</taxon>
        <taxon>Micrococcaceae</taxon>
        <taxon>Nesterenkonia</taxon>
    </lineage>
</organism>
<dbReference type="InterPro" id="IPR036291">
    <property type="entry name" value="NAD(P)-bd_dom_sf"/>
</dbReference>
<name>A0A3A4F5H0_9MICC</name>
<dbReference type="PIRSF" id="PIRSF001439">
    <property type="entry name" value="CryM"/>
    <property type="match status" value="1"/>
</dbReference>
<gene>
    <name evidence="2" type="ORF">D3250_04035</name>
</gene>
<dbReference type="OrthoDB" id="4311033at2"/>
<dbReference type="Proteomes" id="UP000266615">
    <property type="component" value="Unassembled WGS sequence"/>
</dbReference>
<evidence type="ECO:0000313" key="3">
    <source>
        <dbReference type="Proteomes" id="UP000266615"/>
    </source>
</evidence>
<dbReference type="Gene3D" id="3.30.1780.10">
    <property type="entry name" value="ornithine cyclodeaminase, domain 1"/>
    <property type="match status" value="1"/>
</dbReference>
<protein>
    <submittedName>
        <fullName evidence="2">Ornithine cyclodeaminase family protein</fullName>
    </submittedName>
</protein>
<keyword evidence="3" id="KW-1185">Reference proteome</keyword>